<dbReference type="InterPro" id="IPR036322">
    <property type="entry name" value="WD40_repeat_dom_sf"/>
</dbReference>
<feature type="repeat" description="WD" evidence="3">
    <location>
        <begin position="656"/>
        <end position="692"/>
    </location>
</feature>
<dbReference type="PROSITE" id="PS50082">
    <property type="entry name" value="WD_REPEATS_2"/>
    <property type="match status" value="10"/>
</dbReference>
<keyword evidence="6" id="KW-1185">Reference proteome</keyword>
<dbReference type="Gene3D" id="2.130.10.10">
    <property type="entry name" value="YVTN repeat-like/Quinoprotein amine dehydrogenase"/>
    <property type="match status" value="3"/>
</dbReference>
<dbReference type="PANTHER" id="PTHR22847">
    <property type="entry name" value="WD40 REPEAT PROTEIN"/>
    <property type="match status" value="1"/>
</dbReference>
<dbReference type="PANTHER" id="PTHR22847:SF637">
    <property type="entry name" value="WD REPEAT DOMAIN 5B"/>
    <property type="match status" value="1"/>
</dbReference>
<dbReference type="CDD" id="cd00200">
    <property type="entry name" value="WD40"/>
    <property type="match status" value="2"/>
</dbReference>
<dbReference type="PRINTS" id="PR00320">
    <property type="entry name" value="GPROTEINBRPT"/>
</dbReference>
<keyword evidence="2" id="KW-0677">Repeat</keyword>
<dbReference type="OrthoDB" id="10255630at2759"/>
<evidence type="ECO:0000256" key="3">
    <source>
        <dbReference type="PROSITE-ProRule" id="PRU00221"/>
    </source>
</evidence>
<feature type="repeat" description="WD" evidence="3">
    <location>
        <begin position="833"/>
        <end position="873"/>
    </location>
</feature>
<dbReference type="EMBL" id="CAJNJA010007756">
    <property type="protein sequence ID" value="CAE7228629.1"/>
    <property type="molecule type" value="Genomic_DNA"/>
</dbReference>
<dbReference type="InterPro" id="IPR025197">
    <property type="entry name" value="DUF4116"/>
</dbReference>
<dbReference type="SMART" id="SM00320">
    <property type="entry name" value="WD40"/>
    <property type="match status" value="14"/>
</dbReference>
<feature type="repeat" description="WD" evidence="3">
    <location>
        <begin position="574"/>
        <end position="614"/>
    </location>
</feature>
<dbReference type="InterPro" id="IPR036770">
    <property type="entry name" value="Ankyrin_rpt-contain_sf"/>
</dbReference>
<dbReference type="SUPFAM" id="SSF50978">
    <property type="entry name" value="WD40 repeat-like"/>
    <property type="match status" value="2"/>
</dbReference>
<reference evidence="5" key="1">
    <citation type="submission" date="2021-02" db="EMBL/GenBank/DDBJ databases">
        <authorList>
            <person name="Dougan E. K."/>
            <person name="Rhodes N."/>
            <person name="Thang M."/>
            <person name="Chan C."/>
        </authorList>
    </citation>
    <scope>NUCLEOTIDE SEQUENCE</scope>
</reference>
<sequence length="998" mass="108198">ADGNLPKVKQLLAEWADPNTPNTAKDGHPPLHAVLLRPQGLQPVHLDIVRALVDMDADLTLTTTMPAGESRRTFTLVHSALHSKSGQALKILAAAGLEHDGKPLSQVLEAEALRSEEQEESIWSLLGPLKEERVRLLDASLVTVGEMLALGATPGQVKALHHKAGLETPEKLLQQVVLKGLGPKELGEKLRADPDFLTPTLPWPPFDAVREALQEAPADLRKDRDVVLACISHDAACVADAPEDLRSERCFLLDAVQRHPRALEFAGGFREACSFAPQLESSKSSDKSTHPSNLAERKRFLAHETTKAREDRDFVADAMCSFGEVVGNHDDQVLEFAGGLRSDRQLAFEAVQHAPWVLDLLDAQLQHDPVLAFRAAQAQFATPASEALPRCGTRDVDFAQMSELRIVQHGSKVCCACTTGANRVAVGCKDGSILLHDLSCTDDEPASKLLGHQFAVSSLCLLSEHVLASGSYDRTVRSWNLRTKEVLQVLRGHTHPMQGLARLSDTQLASASADNTIRLWNLAEPEEDGRVLEGHSNTVFCLCRTTAGSLVSESEDRTLRVWDLDTGEELQQELRGHTGGVNCLVQASAGLLASGSSDNTVRLWDLTSWTTVRVLKGLSSVESLCLLAPNHLAAADTDGGLRVWCVDSAEPVHDVKIAHSESIRALTVTKVRGEHVLCSGSEDSALKLWQLQAWGIRGFSKDPSELRSISHDSNVACVCATGANFMAVGCTDGSIRLHDLSCTDDEPASKLLGHQKSVRCLCLLSEHVLASGSEDETVRTWNLRSKEALQVLSGHSHYVWGLARLSDTQLASAGSDKTIRLWSLSEPEARRVLRGHAGFVSCLCRTTAGSLVSGSSDATLRVWDSDTGAELQEMRGHTDVVICLCEASAELLASGSVDNTVRLWDLTSWTTVRVLEGFEVSVYSLCLLAPNHVAAGDKDGRLIVWAVQSGEKVHDVKRAHRARIYALTVTKVRGEHVLCSGSEDLTLKLWQLQAGGKG</sequence>
<evidence type="ECO:0000256" key="1">
    <source>
        <dbReference type="ARBA" id="ARBA00022574"/>
    </source>
</evidence>
<protein>
    <recommendedName>
        <fullName evidence="4">DUF4116 domain-containing protein</fullName>
    </recommendedName>
</protein>
<name>A0A812KR45_9DINO</name>
<feature type="repeat" description="WD" evidence="3">
    <location>
        <begin position="792"/>
        <end position="832"/>
    </location>
</feature>
<accession>A0A812KR45</accession>
<dbReference type="PROSITE" id="PS00678">
    <property type="entry name" value="WD_REPEATS_1"/>
    <property type="match status" value="6"/>
</dbReference>
<dbReference type="Pfam" id="PF00400">
    <property type="entry name" value="WD40"/>
    <property type="match status" value="8"/>
</dbReference>
<dbReference type="InterPro" id="IPR015943">
    <property type="entry name" value="WD40/YVTN_repeat-like_dom_sf"/>
</dbReference>
<dbReference type="Proteomes" id="UP000601435">
    <property type="component" value="Unassembled WGS sequence"/>
</dbReference>
<dbReference type="InterPro" id="IPR020472">
    <property type="entry name" value="WD40_PAC1"/>
</dbReference>
<dbReference type="PROSITE" id="PS50294">
    <property type="entry name" value="WD_REPEATS_REGION"/>
    <property type="match status" value="9"/>
</dbReference>
<keyword evidence="1 3" id="KW-0853">WD repeat</keyword>
<dbReference type="Pfam" id="PF13475">
    <property type="entry name" value="DUF4116"/>
    <property type="match status" value="1"/>
</dbReference>
<feature type="non-terminal residue" evidence="5">
    <location>
        <position position="1"/>
    </location>
</feature>
<feature type="repeat" description="WD" evidence="3">
    <location>
        <begin position="874"/>
        <end position="914"/>
    </location>
</feature>
<evidence type="ECO:0000313" key="5">
    <source>
        <dbReference type="EMBL" id="CAE7228629.1"/>
    </source>
</evidence>
<dbReference type="InterPro" id="IPR001680">
    <property type="entry name" value="WD40_rpt"/>
</dbReference>
<dbReference type="GO" id="GO:1990234">
    <property type="term" value="C:transferase complex"/>
    <property type="evidence" value="ECO:0007669"/>
    <property type="project" value="UniProtKB-ARBA"/>
</dbReference>
<dbReference type="AlphaFoldDB" id="A0A812KR45"/>
<feature type="repeat" description="WD" evidence="3">
    <location>
        <begin position="751"/>
        <end position="791"/>
    </location>
</feature>
<feature type="domain" description="DUF4116" evidence="4">
    <location>
        <begin position="223"/>
        <end position="266"/>
    </location>
</feature>
<comment type="caution">
    <text evidence="5">The sequence shown here is derived from an EMBL/GenBank/DDBJ whole genome shotgun (WGS) entry which is preliminary data.</text>
</comment>
<organism evidence="5 6">
    <name type="scientific">Symbiodinium necroappetens</name>
    <dbReference type="NCBI Taxonomy" id="1628268"/>
    <lineage>
        <taxon>Eukaryota</taxon>
        <taxon>Sar</taxon>
        <taxon>Alveolata</taxon>
        <taxon>Dinophyceae</taxon>
        <taxon>Suessiales</taxon>
        <taxon>Symbiodiniaceae</taxon>
        <taxon>Symbiodinium</taxon>
    </lineage>
</organism>
<gene>
    <name evidence="5" type="ORF">SNEC2469_LOCUS3392</name>
</gene>
<feature type="repeat" description="WD" evidence="3">
    <location>
        <begin position="532"/>
        <end position="572"/>
    </location>
</feature>
<proteinExistence type="predicted"/>
<dbReference type="Gene3D" id="1.25.40.20">
    <property type="entry name" value="Ankyrin repeat-containing domain"/>
    <property type="match status" value="1"/>
</dbReference>
<dbReference type="InterPro" id="IPR019775">
    <property type="entry name" value="WD40_repeat_CS"/>
</dbReference>
<evidence type="ECO:0000256" key="2">
    <source>
        <dbReference type="ARBA" id="ARBA00022737"/>
    </source>
</evidence>
<feature type="repeat" description="WD" evidence="3">
    <location>
        <begin position="957"/>
        <end position="998"/>
    </location>
</feature>
<feature type="repeat" description="WD" evidence="3">
    <location>
        <begin position="449"/>
        <end position="489"/>
    </location>
</feature>
<evidence type="ECO:0000259" key="4">
    <source>
        <dbReference type="Pfam" id="PF13475"/>
    </source>
</evidence>
<feature type="repeat" description="WD" evidence="3">
    <location>
        <begin position="490"/>
        <end position="522"/>
    </location>
</feature>
<evidence type="ECO:0000313" key="6">
    <source>
        <dbReference type="Proteomes" id="UP000601435"/>
    </source>
</evidence>